<keyword evidence="1" id="KW-0732">Signal</keyword>
<dbReference type="InterPro" id="IPR014867">
    <property type="entry name" value="Spore_coat_CotH_CotH2/3/7"/>
</dbReference>
<organism evidence="3 4">
    <name type="scientific">Flavobacterium franklandianum</name>
    <dbReference type="NCBI Taxonomy" id="2594430"/>
    <lineage>
        <taxon>Bacteria</taxon>
        <taxon>Pseudomonadati</taxon>
        <taxon>Bacteroidota</taxon>
        <taxon>Flavobacteriia</taxon>
        <taxon>Flavobacteriales</taxon>
        <taxon>Flavobacteriaceae</taxon>
        <taxon>Flavobacterium</taxon>
    </lineage>
</organism>
<protein>
    <submittedName>
        <fullName evidence="3">T9SS type A sorting domain-containing protein</fullName>
    </submittedName>
</protein>
<dbReference type="InterPro" id="IPR036415">
    <property type="entry name" value="Lamin_tail_dom_sf"/>
</dbReference>
<dbReference type="Pfam" id="PF08757">
    <property type="entry name" value="CotH"/>
    <property type="match status" value="1"/>
</dbReference>
<dbReference type="AlphaFoldDB" id="A0A553CR63"/>
<dbReference type="InterPro" id="IPR001322">
    <property type="entry name" value="Lamin_tail_dom"/>
</dbReference>
<keyword evidence="4" id="KW-1185">Reference proteome</keyword>
<dbReference type="OrthoDB" id="9803752at2"/>
<evidence type="ECO:0000256" key="1">
    <source>
        <dbReference type="ARBA" id="ARBA00022729"/>
    </source>
</evidence>
<reference evidence="3 4" key="1">
    <citation type="submission" date="2019-07" db="EMBL/GenBank/DDBJ databases">
        <title>Novel species of Flavobacterium.</title>
        <authorList>
            <person name="Liu Q."/>
            <person name="Xin Y.-H."/>
        </authorList>
    </citation>
    <scope>NUCLEOTIDE SEQUENCE [LARGE SCALE GENOMIC DNA]</scope>
    <source>
        <strain evidence="3 4">LB3P56</strain>
    </source>
</reference>
<accession>A0A553CR63</accession>
<name>A0A553CR63_9FLAO</name>
<dbReference type="Proteomes" id="UP000318585">
    <property type="component" value="Unassembled WGS sequence"/>
</dbReference>
<dbReference type="SUPFAM" id="SSF74853">
    <property type="entry name" value="Lamin A/C globular tail domain"/>
    <property type="match status" value="1"/>
</dbReference>
<sequence>MTKLSFFKFKIVSGIFLLVALIFSQVVSSQTFTDSNLPIVIITTDLDNNNQPLPILDEPKILASMKIIKHPDGNRNFLSDANTATFLNYNGRIGIEIRGSSSQELPKKGYGLTTLKTDNTNNNNVSLLGMPSENDWILNGLAFDPSLIRDYLSYNLSRQIGEYATRTAYCELVINGEYRGLYLLQEKIKAGTGRVNVLKIAAADTASPNVTGGYITKSDKTTGGDPIAWTMNSYAGWTDFIHELPKPAAVTTEQNSYIYNQFLKLETTSQTNNVDLISGYPSVIDIPSFVDFMLVNELASNADGYQYSTYFHKDRAGKLRAGPIWDFNLTYGNDLFLWGYDRSHSTIWQFANGDNEGAKFWKDLFNNPTYKCYLSKRWNELTKTGQPLNYYSLTQYIDETVALISEAKVREEQKWATDVYPAVHYSPTEISNLKTWLSNRISWMTSNLGSFANCSTVSIPQLVITKINYNPKGATSTESDSQEFVEIKNTSNTSVNLTGIYFKELGLSYQFPANSLVVAGGSIYLASNSLSFQAKYGIAAFGQFTRNLSNSSQKIVLADGFGNTIDSVEYFDAMPWPIAADGTGNYLQLISTEMDNNLASSWMSSNNSLATTSFDETTTITIYPNPGTHFLNIHATKPMNGIKIFDVSGKLIYDLKLKSDSLNMDWSEYSKGVYFISIYDDKGSITKKVIKQ</sequence>
<dbReference type="PROSITE" id="PS51841">
    <property type="entry name" value="LTD"/>
    <property type="match status" value="1"/>
</dbReference>
<proteinExistence type="predicted"/>
<gene>
    <name evidence="3" type="ORF">FNW17_04460</name>
</gene>
<comment type="caution">
    <text evidence="3">The sequence shown here is derived from an EMBL/GenBank/DDBJ whole genome shotgun (WGS) entry which is preliminary data.</text>
</comment>
<dbReference type="RefSeq" id="WP_144070971.1">
    <property type="nucleotide sequence ID" value="NZ_VJZR01000002.1"/>
</dbReference>
<evidence type="ECO:0000313" key="3">
    <source>
        <dbReference type="EMBL" id="TRX23028.1"/>
    </source>
</evidence>
<dbReference type="NCBIfam" id="TIGR04183">
    <property type="entry name" value="Por_Secre_tail"/>
    <property type="match status" value="1"/>
</dbReference>
<evidence type="ECO:0000259" key="2">
    <source>
        <dbReference type="PROSITE" id="PS51841"/>
    </source>
</evidence>
<dbReference type="InterPro" id="IPR026444">
    <property type="entry name" value="Secre_tail"/>
</dbReference>
<dbReference type="Pfam" id="PF00932">
    <property type="entry name" value="LTD"/>
    <property type="match status" value="1"/>
</dbReference>
<evidence type="ECO:0000313" key="4">
    <source>
        <dbReference type="Proteomes" id="UP000318585"/>
    </source>
</evidence>
<feature type="domain" description="LTD" evidence="2">
    <location>
        <begin position="450"/>
        <end position="572"/>
    </location>
</feature>
<dbReference type="EMBL" id="VJZR01000002">
    <property type="protein sequence ID" value="TRX23028.1"/>
    <property type="molecule type" value="Genomic_DNA"/>
</dbReference>
<dbReference type="Pfam" id="PF18962">
    <property type="entry name" value="Por_Secre_tail"/>
    <property type="match status" value="1"/>
</dbReference>